<gene>
    <name evidence="1" type="ORF">BTQ06_21995</name>
</gene>
<comment type="caution">
    <text evidence="1">The sequence shown here is derived from an EMBL/GenBank/DDBJ whole genome shotgun (WGS) entry which is preliminary data.</text>
</comment>
<evidence type="ECO:0000313" key="1">
    <source>
        <dbReference type="EMBL" id="PAU17966.1"/>
    </source>
</evidence>
<reference evidence="1 2" key="1">
    <citation type="submission" date="2016-12" db="EMBL/GenBank/DDBJ databases">
        <title>Real-Time Genomic Investigation Underlying the Public Health Response to a Shiga Toxin-Producing Escherichia Coli O26:H11 Outbreak in a Nursery.</title>
        <authorList>
            <person name="Ferdous M."/>
            <person name="Moran-Gilad J."/>
            <person name="Rossen J.W."/>
            <person name="Gdalevich M."/>
        </authorList>
    </citation>
    <scope>NUCLEOTIDE SEQUENCE [LARGE SCALE GENOMIC DNA]</scope>
    <source>
        <strain evidence="1 2">STEC 514-2</strain>
    </source>
</reference>
<sequence length="64" mass="7701">MRRKRIIRPTVRVQICRHDKTRQHRIRHQRTSAGCGVNALSGLRQTYLTISFSINWIRIWITLM</sequence>
<dbReference type="AlphaFoldDB" id="A0A1Q6B032"/>
<dbReference type="EMBL" id="MRVZ01000086">
    <property type="protein sequence ID" value="PAU17966.1"/>
    <property type="molecule type" value="Genomic_DNA"/>
</dbReference>
<evidence type="ECO:0000313" key="2">
    <source>
        <dbReference type="Proteomes" id="UP000218543"/>
    </source>
</evidence>
<proteinExistence type="predicted"/>
<name>A0A1Q6B032_ECOLX</name>
<protein>
    <submittedName>
        <fullName evidence="1">Uncharacterized protein</fullName>
    </submittedName>
</protein>
<accession>A0A1Q6B032</accession>
<organism evidence="1 2">
    <name type="scientific">Escherichia coli</name>
    <dbReference type="NCBI Taxonomy" id="562"/>
    <lineage>
        <taxon>Bacteria</taxon>
        <taxon>Pseudomonadati</taxon>
        <taxon>Pseudomonadota</taxon>
        <taxon>Gammaproteobacteria</taxon>
        <taxon>Enterobacterales</taxon>
        <taxon>Enterobacteriaceae</taxon>
        <taxon>Escherichia</taxon>
    </lineage>
</organism>
<dbReference type="Proteomes" id="UP000218543">
    <property type="component" value="Unassembled WGS sequence"/>
</dbReference>